<dbReference type="Gene3D" id="3.20.20.120">
    <property type="entry name" value="Enolase-like C-terminal domain"/>
    <property type="match status" value="1"/>
</dbReference>
<dbReference type="SFLD" id="SFLDG00179">
    <property type="entry name" value="mandelate_racemase"/>
    <property type="match status" value="1"/>
</dbReference>
<dbReference type="Pfam" id="PF13378">
    <property type="entry name" value="MR_MLE_C"/>
    <property type="match status" value="1"/>
</dbReference>
<dbReference type="SMART" id="SM00922">
    <property type="entry name" value="MR_MLE"/>
    <property type="match status" value="1"/>
</dbReference>
<evidence type="ECO:0000256" key="3">
    <source>
        <dbReference type="ARBA" id="ARBA00022842"/>
    </source>
</evidence>
<keyword evidence="2" id="KW-0479">Metal-binding</keyword>
<sequence length="366" mass="40983">MKFETLTLSQIIARPVVLKLERPVIARIATIEDWPLILIDLHTEEGITGRSYLEPYIVKSMRYLVPALNDLSDLLRGKQVTPVEFFETARKSLHFVGYEGLSMIAAAGLDMAAWDALAKAADMPLCRMLGGSVGAVKAYNSNGLWLRKPDEVAKEAIELREEGDFLGLKLRMGRDRPEEDIATVEAVRKSVGDDMHLMIDFNQGLDMGEALRRCHMIDDLGLDWIEEPIVYDNLDGYAQLTAELKTPIQIGENFYGPRELHKALMKNSCDLVMPDFMRIGGVTGWLRAAAIAGVAGVPVSTHLYPEVAAHVMRVTETAHWLEWQNWADPILQKPYEISDSFLHIPDVPGVGLEWNEEAVTANRFDI</sequence>
<dbReference type="SUPFAM" id="SSF51604">
    <property type="entry name" value="Enolase C-terminal domain-like"/>
    <property type="match status" value="1"/>
</dbReference>
<protein>
    <recommendedName>
        <fullName evidence="4">Mandelate racemase/muconate lactonizing enzyme C-terminal domain-containing protein</fullName>
    </recommendedName>
</protein>
<dbReference type="PANTHER" id="PTHR13794:SF58">
    <property type="entry name" value="MITOCHONDRIAL ENOLASE SUPERFAMILY MEMBER 1"/>
    <property type="match status" value="1"/>
</dbReference>
<dbReference type="AlphaFoldDB" id="A0A0F9NI72"/>
<reference evidence="5" key="1">
    <citation type="journal article" date="2015" name="Nature">
        <title>Complex archaea that bridge the gap between prokaryotes and eukaryotes.</title>
        <authorList>
            <person name="Spang A."/>
            <person name="Saw J.H."/>
            <person name="Jorgensen S.L."/>
            <person name="Zaremba-Niedzwiedzka K."/>
            <person name="Martijn J."/>
            <person name="Lind A.E."/>
            <person name="van Eijk R."/>
            <person name="Schleper C."/>
            <person name="Guy L."/>
            <person name="Ettema T.J."/>
        </authorList>
    </citation>
    <scope>NUCLEOTIDE SEQUENCE</scope>
</reference>
<dbReference type="SFLD" id="SFLDS00001">
    <property type="entry name" value="Enolase"/>
    <property type="match status" value="1"/>
</dbReference>
<dbReference type="Pfam" id="PF02746">
    <property type="entry name" value="MR_MLE_N"/>
    <property type="match status" value="1"/>
</dbReference>
<evidence type="ECO:0000256" key="1">
    <source>
        <dbReference type="ARBA" id="ARBA00001946"/>
    </source>
</evidence>
<dbReference type="Gene3D" id="3.30.390.10">
    <property type="entry name" value="Enolase-like, N-terminal domain"/>
    <property type="match status" value="1"/>
</dbReference>
<dbReference type="InterPro" id="IPR046945">
    <property type="entry name" value="RHMD-like"/>
</dbReference>
<evidence type="ECO:0000256" key="2">
    <source>
        <dbReference type="ARBA" id="ARBA00022723"/>
    </source>
</evidence>
<gene>
    <name evidence="5" type="ORF">LCGC14_1333990</name>
</gene>
<dbReference type="InterPro" id="IPR013341">
    <property type="entry name" value="Mandelate_racemase_N_dom"/>
</dbReference>
<dbReference type="SUPFAM" id="SSF54826">
    <property type="entry name" value="Enolase N-terminal domain-like"/>
    <property type="match status" value="1"/>
</dbReference>
<proteinExistence type="predicted"/>
<evidence type="ECO:0000313" key="5">
    <source>
        <dbReference type="EMBL" id="KKM81022.1"/>
    </source>
</evidence>
<dbReference type="GO" id="GO:0016836">
    <property type="term" value="F:hydro-lyase activity"/>
    <property type="evidence" value="ECO:0007669"/>
    <property type="project" value="TreeGrafter"/>
</dbReference>
<dbReference type="EMBL" id="LAZR01008092">
    <property type="protein sequence ID" value="KKM81022.1"/>
    <property type="molecule type" value="Genomic_DNA"/>
</dbReference>
<dbReference type="InterPro" id="IPR029017">
    <property type="entry name" value="Enolase-like_N"/>
</dbReference>
<dbReference type="GO" id="GO:0000287">
    <property type="term" value="F:magnesium ion binding"/>
    <property type="evidence" value="ECO:0007669"/>
    <property type="project" value="TreeGrafter"/>
</dbReference>
<dbReference type="GO" id="GO:0016052">
    <property type="term" value="P:carbohydrate catabolic process"/>
    <property type="evidence" value="ECO:0007669"/>
    <property type="project" value="TreeGrafter"/>
</dbReference>
<comment type="caution">
    <text evidence="5">The sequence shown here is derived from an EMBL/GenBank/DDBJ whole genome shotgun (WGS) entry which is preliminary data.</text>
</comment>
<dbReference type="InterPro" id="IPR013342">
    <property type="entry name" value="Mandelate_racemase_C"/>
</dbReference>
<dbReference type="InterPro" id="IPR029065">
    <property type="entry name" value="Enolase_C-like"/>
</dbReference>
<dbReference type="PROSITE" id="PS00909">
    <property type="entry name" value="MR_MLE_2"/>
    <property type="match status" value="1"/>
</dbReference>
<organism evidence="5">
    <name type="scientific">marine sediment metagenome</name>
    <dbReference type="NCBI Taxonomy" id="412755"/>
    <lineage>
        <taxon>unclassified sequences</taxon>
        <taxon>metagenomes</taxon>
        <taxon>ecological metagenomes</taxon>
    </lineage>
</organism>
<dbReference type="InterPro" id="IPR036849">
    <property type="entry name" value="Enolase-like_C_sf"/>
</dbReference>
<comment type="cofactor">
    <cofactor evidence="1">
        <name>Mg(2+)</name>
        <dbReference type="ChEBI" id="CHEBI:18420"/>
    </cofactor>
</comment>
<feature type="domain" description="Mandelate racemase/muconate lactonizing enzyme C-terminal" evidence="4">
    <location>
        <begin position="149"/>
        <end position="247"/>
    </location>
</feature>
<evidence type="ECO:0000259" key="4">
    <source>
        <dbReference type="SMART" id="SM00922"/>
    </source>
</evidence>
<keyword evidence="3" id="KW-0460">Magnesium</keyword>
<dbReference type="GO" id="GO:0009063">
    <property type="term" value="P:amino acid catabolic process"/>
    <property type="evidence" value="ECO:0007669"/>
    <property type="project" value="InterPro"/>
</dbReference>
<name>A0A0F9NI72_9ZZZZ</name>
<dbReference type="InterPro" id="IPR018110">
    <property type="entry name" value="Mandel_Rmase/mucon_lact_enz_CS"/>
</dbReference>
<dbReference type="PANTHER" id="PTHR13794">
    <property type="entry name" value="ENOLASE SUPERFAMILY, MANDELATE RACEMASE"/>
    <property type="match status" value="1"/>
</dbReference>
<accession>A0A0F9NI72</accession>